<reference evidence="12 13" key="1">
    <citation type="submission" date="2020-08" db="EMBL/GenBank/DDBJ databases">
        <title>Sequencing the genomes of 1000 actinobacteria strains.</title>
        <authorList>
            <person name="Klenk H.-P."/>
        </authorList>
    </citation>
    <scope>NUCLEOTIDE SEQUENCE [LARGE SCALE GENOMIC DNA]</scope>
    <source>
        <strain evidence="12 13">DSM 43851</strain>
    </source>
</reference>
<sequence>MIRLSCGDVSQVITGSCVVGRAPECDFRIAADRKVSRRHCLVDVGPTSVTVRDLASRNGTIVNGEAHETTELCDGDELLIGDTTVLVSFFPRAVRELGRGAQGVVELVEETPGEFVAVKTLTEQGRVDPDARDAFQRELDCTKALRHNHIVDFLGSDTEDGVLRVRYEYCAGGSLADHGPIPVDEAVSLTLQALDALVYAHEADVPVRLADGSTVIGHGLVHRDLKPQNLLLTGDGRLKIADFGLAKAFDQAGLSGRTRTGAIGGSVAFMPRRQVIDYKYARPDVDLWAITACLYWMLTGQPPRDFPPRTSAVTVVLRTPPVPVRDRLATVPEALAEVIDSVLDETVHSGPTSAAALAAALRT</sequence>
<dbReference type="CDD" id="cd14014">
    <property type="entry name" value="STKc_PknB_like"/>
    <property type="match status" value="1"/>
</dbReference>
<feature type="domain" description="Protein kinase" evidence="11">
    <location>
        <begin position="91"/>
        <end position="363"/>
    </location>
</feature>
<evidence type="ECO:0000313" key="12">
    <source>
        <dbReference type="EMBL" id="MBB5896003.1"/>
    </source>
</evidence>
<evidence type="ECO:0000256" key="9">
    <source>
        <dbReference type="ARBA" id="ARBA00048679"/>
    </source>
</evidence>
<evidence type="ECO:0000256" key="3">
    <source>
        <dbReference type="ARBA" id="ARBA00022553"/>
    </source>
</evidence>
<evidence type="ECO:0000259" key="10">
    <source>
        <dbReference type="PROSITE" id="PS50006"/>
    </source>
</evidence>
<evidence type="ECO:0000256" key="7">
    <source>
        <dbReference type="ARBA" id="ARBA00022840"/>
    </source>
</evidence>
<dbReference type="Gene3D" id="1.10.510.10">
    <property type="entry name" value="Transferase(Phosphotransferase) domain 1"/>
    <property type="match status" value="1"/>
</dbReference>
<dbReference type="InterPro" id="IPR053235">
    <property type="entry name" value="Ser_Thr_kinase"/>
</dbReference>
<evidence type="ECO:0000256" key="2">
    <source>
        <dbReference type="ARBA" id="ARBA00022527"/>
    </source>
</evidence>
<dbReference type="InterPro" id="IPR008271">
    <property type="entry name" value="Ser/Thr_kinase_AS"/>
</dbReference>
<dbReference type="CDD" id="cd00060">
    <property type="entry name" value="FHA"/>
    <property type="match status" value="1"/>
</dbReference>
<dbReference type="RefSeq" id="WP_184867717.1">
    <property type="nucleotide sequence ID" value="NZ_BAAAWY010000041.1"/>
</dbReference>
<dbReference type="SMART" id="SM00220">
    <property type="entry name" value="S_TKc"/>
    <property type="match status" value="1"/>
</dbReference>
<dbReference type="Gene3D" id="3.30.200.20">
    <property type="entry name" value="Phosphorylase Kinase, domain 1"/>
    <property type="match status" value="1"/>
</dbReference>
<dbReference type="PROSITE" id="PS00108">
    <property type="entry name" value="PROTEIN_KINASE_ST"/>
    <property type="match status" value="1"/>
</dbReference>
<dbReference type="InterPro" id="IPR008984">
    <property type="entry name" value="SMAD_FHA_dom_sf"/>
</dbReference>
<organism evidence="12 13">
    <name type="scientific">Kutzneria kofuensis</name>
    <dbReference type="NCBI Taxonomy" id="103725"/>
    <lineage>
        <taxon>Bacteria</taxon>
        <taxon>Bacillati</taxon>
        <taxon>Actinomycetota</taxon>
        <taxon>Actinomycetes</taxon>
        <taxon>Pseudonocardiales</taxon>
        <taxon>Pseudonocardiaceae</taxon>
        <taxon>Kutzneria</taxon>
    </lineage>
</organism>
<dbReference type="PANTHER" id="PTHR24361">
    <property type="entry name" value="MITOGEN-ACTIVATED KINASE KINASE KINASE"/>
    <property type="match status" value="1"/>
</dbReference>
<comment type="catalytic activity">
    <reaction evidence="9">
        <text>L-seryl-[protein] + ATP = O-phospho-L-seryl-[protein] + ADP + H(+)</text>
        <dbReference type="Rhea" id="RHEA:17989"/>
        <dbReference type="Rhea" id="RHEA-COMP:9863"/>
        <dbReference type="Rhea" id="RHEA-COMP:11604"/>
        <dbReference type="ChEBI" id="CHEBI:15378"/>
        <dbReference type="ChEBI" id="CHEBI:29999"/>
        <dbReference type="ChEBI" id="CHEBI:30616"/>
        <dbReference type="ChEBI" id="CHEBI:83421"/>
        <dbReference type="ChEBI" id="CHEBI:456216"/>
        <dbReference type="EC" id="2.7.11.1"/>
    </reaction>
</comment>
<keyword evidence="6 12" id="KW-0418">Kinase</keyword>
<dbReference type="PROSITE" id="PS50011">
    <property type="entry name" value="PROTEIN_KINASE_DOM"/>
    <property type="match status" value="1"/>
</dbReference>
<dbReference type="InterPro" id="IPR011009">
    <property type="entry name" value="Kinase-like_dom_sf"/>
</dbReference>
<dbReference type="SUPFAM" id="SSF49879">
    <property type="entry name" value="SMAD/FHA domain"/>
    <property type="match status" value="1"/>
</dbReference>
<keyword evidence="13" id="KW-1185">Reference proteome</keyword>
<keyword evidence="2 12" id="KW-0723">Serine/threonine-protein kinase</keyword>
<dbReference type="PANTHER" id="PTHR24361:SF433">
    <property type="entry name" value="PROTEIN KINASE DOMAIN-CONTAINING PROTEIN"/>
    <property type="match status" value="1"/>
</dbReference>
<dbReference type="EMBL" id="JACHIR010000001">
    <property type="protein sequence ID" value="MBB5896003.1"/>
    <property type="molecule type" value="Genomic_DNA"/>
</dbReference>
<keyword evidence="5" id="KW-0547">Nucleotide-binding</keyword>
<dbReference type="SUPFAM" id="SSF56112">
    <property type="entry name" value="Protein kinase-like (PK-like)"/>
    <property type="match status" value="1"/>
</dbReference>
<keyword evidence="3" id="KW-0597">Phosphoprotein</keyword>
<evidence type="ECO:0000256" key="8">
    <source>
        <dbReference type="ARBA" id="ARBA00047899"/>
    </source>
</evidence>
<dbReference type="GO" id="GO:0005737">
    <property type="term" value="C:cytoplasm"/>
    <property type="evidence" value="ECO:0007669"/>
    <property type="project" value="TreeGrafter"/>
</dbReference>
<evidence type="ECO:0000256" key="5">
    <source>
        <dbReference type="ARBA" id="ARBA00022741"/>
    </source>
</evidence>
<dbReference type="AlphaFoldDB" id="A0A7W9NL73"/>
<name>A0A7W9NL73_9PSEU</name>
<protein>
    <recommendedName>
        <fullName evidence="1">non-specific serine/threonine protein kinase</fullName>
        <ecNumber evidence="1">2.7.11.1</ecNumber>
    </recommendedName>
</protein>
<dbReference type="GO" id="GO:0005524">
    <property type="term" value="F:ATP binding"/>
    <property type="evidence" value="ECO:0007669"/>
    <property type="project" value="UniProtKB-KW"/>
</dbReference>
<keyword evidence="4" id="KW-0808">Transferase</keyword>
<dbReference type="EC" id="2.7.11.1" evidence="1"/>
<dbReference type="SMART" id="SM00240">
    <property type="entry name" value="FHA"/>
    <property type="match status" value="1"/>
</dbReference>
<evidence type="ECO:0000256" key="1">
    <source>
        <dbReference type="ARBA" id="ARBA00012513"/>
    </source>
</evidence>
<dbReference type="InterPro" id="IPR000719">
    <property type="entry name" value="Prot_kinase_dom"/>
</dbReference>
<evidence type="ECO:0000313" key="13">
    <source>
        <dbReference type="Proteomes" id="UP000585638"/>
    </source>
</evidence>
<comment type="catalytic activity">
    <reaction evidence="8">
        <text>L-threonyl-[protein] + ATP = O-phospho-L-threonyl-[protein] + ADP + H(+)</text>
        <dbReference type="Rhea" id="RHEA:46608"/>
        <dbReference type="Rhea" id="RHEA-COMP:11060"/>
        <dbReference type="Rhea" id="RHEA-COMP:11605"/>
        <dbReference type="ChEBI" id="CHEBI:15378"/>
        <dbReference type="ChEBI" id="CHEBI:30013"/>
        <dbReference type="ChEBI" id="CHEBI:30616"/>
        <dbReference type="ChEBI" id="CHEBI:61977"/>
        <dbReference type="ChEBI" id="CHEBI:456216"/>
        <dbReference type="EC" id="2.7.11.1"/>
    </reaction>
</comment>
<dbReference type="PROSITE" id="PS50006">
    <property type="entry name" value="FHA_DOMAIN"/>
    <property type="match status" value="1"/>
</dbReference>
<evidence type="ECO:0000256" key="6">
    <source>
        <dbReference type="ARBA" id="ARBA00022777"/>
    </source>
</evidence>
<dbReference type="Pfam" id="PF00069">
    <property type="entry name" value="Pkinase"/>
    <property type="match status" value="1"/>
</dbReference>
<keyword evidence="7" id="KW-0067">ATP-binding</keyword>
<dbReference type="InterPro" id="IPR000253">
    <property type="entry name" value="FHA_dom"/>
</dbReference>
<gene>
    <name evidence="12" type="ORF">BJ998_007199</name>
</gene>
<comment type="caution">
    <text evidence="12">The sequence shown here is derived from an EMBL/GenBank/DDBJ whole genome shotgun (WGS) entry which is preliminary data.</text>
</comment>
<dbReference type="Pfam" id="PF00498">
    <property type="entry name" value="FHA"/>
    <property type="match status" value="1"/>
</dbReference>
<dbReference type="Proteomes" id="UP000585638">
    <property type="component" value="Unassembled WGS sequence"/>
</dbReference>
<dbReference type="GO" id="GO:0004674">
    <property type="term" value="F:protein serine/threonine kinase activity"/>
    <property type="evidence" value="ECO:0007669"/>
    <property type="project" value="UniProtKB-KW"/>
</dbReference>
<proteinExistence type="predicted"/>
<dbReference type="Gene3D" id="2.60.200.20">
    <property type="match status" value="1"/>
</dbReference>
<evidence type="ECO:0000259" key="11">
    <source>
        <dbReference type="PROSITE" id="PS50011"/>
    </source>
</evidence>
<evidence type="ECO:0000256" key="4">
    <source>
        <dbReference type="ARBA" id="ARBA00022679"/>
    </source>
</evidence>
<accession>A0A7W9NL73</accession>
<feature type="domain" description="FHA" evidence="10">
    <location>
        <begin position="17"/>
        <end position="67"/>
    </location>
</feature>